<dbReference type="AlphaFoldDB" id="A0A1W2C0B0"/>
<dbReference type="GO" id="GO:0006310">
    <property type="term" value="P:DNA recombination"/>
    <property type="evidence" value="ECO:0007669"/>
    <property type="project" value="UniProtKB-KW"/>
</dbReference>
<dbReference type="Gene3D" id="2.40.50.140">
    <property type="entry name" value="Nucleic acid-binding proteins"/>
    <property type="match status" value="1"/>
</dbReference>
<keyword evidence="2" id="KW-0233">DNA recombination</keyword>
<organism evidence="5 6">
    <name type="scientific">Fulvimarina manganoxydans</name>
    <dbReference type="NCBI Taxonomy" id="937218"/>
    <lineage>
        <taxon>Bacteria</taxon>
        <taxon>Pseudomonadati</taxon>
        <taxon>Pseudomonadota</taxon>
        <taxon>Alphaproteobacteria</taxon>
        <taxon>Hyphomicrobiales</taxon>
        <taxon>Aurantimonadaceae</taxon>
        <taxon>Fulvimarina</taxon>
    </lineage>
</organism>
<dbReference type="EMBL" id="FWXR01000008">
    <property type="protein sequence ID" value="SMC78516.1"/>
    <property type="molecule type" value="Genomic_DNA"/>
</dbReference>
<proteinExistence type="predicted"/>
<dbReference type="GO" id="GO:0006260">
    <property type="term" value="P:DNA replication"/>
    <property type="evidence" value="ECO:0007669"/>
    <property type="project" value="InterPro"/>
</dbReference>
<reference evidence="5 6" key="1">
    <citation type="submission" date="2017-04" db="EMBL/GenBank/DDBJ databases">
        <authorList>
            <person name="Afonso C.L."/>
            <person name="Miller P.J."/>
            <person name="Scott M.A."/>
            <person name="Spackman E."/>
            <person name="Goraichik I."/>
            <person name="Dimitrov K.M."/>
            <person name="Suarez D.L."/>
            <person name="Swayne D.E."/>
        </authorList>
    </citation>
    <scope>NUCLEOTIDE SEQUENCE [LARGE SCALE GENOMIC DNA]</scope>
    <source>
        <strain evidence="5 6">CGMCC 1.10972</strain>
    </source>
</reference>
<dbReference type="InterPro" id="IPR012340">
    <property type="entry name" value="NA-bd_OB-fold"/>
</dbReference>
<dbReference type="InterPro" id="IPR000424">
    <property type="entry name" value="Primosome_PriB/ssb"/>
</dbReference>
<dbReference type="GO" id="GO:0009295">
    <property type="term" value="C:nucleoid"/>
    <property type="evidence" value="ECO:0007669"/>
    <property type="project" value="TreeGrafter"/>
</dbReference>
<dbReference type="Pfam" id="PF00436">
    <property type="entry name" value="SSB"/>
    <property type="match status" value="1"/>
</dbReference>
<dbReference type="STRING" id="937218.SAMN06297251_10864"/>
<gene>
    <name evidence="5" type="ORF">SAMN06297251_10864</name>
</gene>
<dbReference type="PROSITE" id="PS50935">
    <property type="entry name" value="SSB"/>
    <property type="match status" value="1"/>
</dbReference>
<dbReference type="CDD" id="cd04496">
    <property type="entry name" value="SSB_OBF"/>
    <property type="match status" value="1"/>
</dbReference>
<dbReference type="OrthoDB" id="7581348at2"/>
<evidence type="ECO:0000256" key="2">
    <source>
        <dbReference type="ARBA" id="ARBA00023172"/>
    </source>
</evidence>
<protein>
    <recommendedName>
        <fullName evidence="3 4">Single-stranded DNA-binding protein</fullName>
    </recommendedName>
</protein>
<dbReference type="NCBIfam" id="TIGR00621">
    <property type="entry name" value="ssb"/>
    <property type="match status" value="1"/>
</dbReference>
<evidence type="ECO:0000256" key="3">
    <source>
        <dbReference type="PIRNR" id="PIRNR002070"/>
    </source>
</evidence>
<keyword evidence="6" id="KW-1185">Reference proteome</keyword>
<evidence type="ECO:0000313" key="6">
    <source>
        <dbReference type="Proteomes" id="UP000192656"/>
    </source>
</evidence>
<sequence>MFTVNRFTVLGNVGSVTVLNGATKVSIATDRSFKDNSGKRQQRTDWVPVTIFNEKMAAWIAENVSKGHKVYVEGRISSGSYGEGDNRKFSTDLIVDKFNSLED</sequence>
<dbReference type="SUPFAM" id="SSF50249">
    <property type="entry name" value="Nucleic acid-binding proteins"/>
    <property type="match status" value="1"/>
</dbReference>
<evidence type="ECO:0000256" key="4">
    <source>
        <dbReference type="RuleBase" id="RU000524"/>
    </source>
</evidence>
<evidence type="ECO:0000313" key="5">
    <source>
        <dbReference type="EMBL" id="SMC78516.1"/>
    </source>
</evidence>
<dbReference type="RefSeq" id="WP_084410045.1">
    <property type="nucleotide sequence ID" value="NZ_FWXR01000008.1"/>
</dbReference>
<dbReference type="PANTHER" id="PTHR10302:SF0">
    <property type="entry name" value="SINGLE-STRANDED DNA-BINDING PROTEIN, MITOCHONDRIAL"/>
    <property type="match status" value="1"/>
</dbReference>
<keyword evidence="1 3" id="KW-0238">DNA-binding</keyword>
<evidence type="ECO:0000256" key="1">
    <source>
        <dbReference type="ARBA" id="ARBA00023125"/>
    </source>
</evidence>
<dbReference type="InterPro" id="IPR011344">
    <property type="entry name" value="ssDNA-bd"/>
</dbReference>
<dbReference type="Proteomes" id="UP000192656">
    <property type="component" value="Unassembled WGS sequence"/>
</dbReference>
<dbReference type="PIRSF" id="PIRSF002070">
    <property type="entry name" value="SSB"/>
    <property type="match status" value="1"/>
</dbReference>
<accession>A0A1W2C0B0</accession>
<dbReference type="PANTHER" id="PTHR10302">
    <property type="entry name" value="SINGLE-STRANDED DNA-BINDING PROTEIN"/>
    <property type="match status" value="1"/>
</dbReference>
<dbReference type="GO" id="GO:0003697">
    <property type="term" value="F:single-stranded DNA binding"/>
    <property type="evidence" value="ECO:0007669"/>
    <property type="project" value="InterPro"/>
</dbReference>
<name>A0A1W2C0B0_9HYPH</name>